<organism evidence="1 2">
    <name type="scientific">Bradyrhizobium macuxiense</name>
    <dbReference type="NCBI Taxonomy" id="1755647"/>
    <lineage>
        <taxon>Bacteria</taxon>
        <taxon>Pseudomonadati</taxon>
        <taxon>Pseudomonadota</taxon>
        <taxon>Alphaproteobacteria</taxon>
        <taxon>Hyphomicrobiales</taxon>
        <taxon>Nitrobacteraceae</taxon>
        <taxon>Bradyrhizobium</taxon>
    </lineage>
</organism>
<keyword evidence="2" id="KW-1185">Reference proteome</keyword>
<comment type="caution">
    <text evidence="1">The sequence shown here is derived from an EMBL/GenBank/DDBJ whole genome shotgun (WGS) entry which is preliminary data.</text>
</comment>
<dbReference type="Proteomes" id="UP000321304">
    <property type="component" value="Unassembled WGS sequence"/>
</dbReference>
<name>A0A560LCN3_9BRAD</name>
<sequence>MTVAEDIRGTRKAGADYGGFACCCSATKWQYDALGPYAGGSWTRAASGVEKPALGAFTYYLPTHPSILPPT</sequence>
<dbReference type="AlphaFoldDB" id="A0A560LCN3"/>
<dbReference type="EMBL" id="VITY01000011">
    <property type="protein sequence ID" value="TWB92969.1"/>
    <property type="molecule type" value="Genomic_DNA"/>
</dbReference>
<gene>
    <name evidence="1" type="ORF">FBZ93_1118</name>
</gene>
<proteinExistence type="predicted"/>
<protein>
    <submittedName>
        <fullName evidence="1">Uncharacterized protein</fullName>
    </submittedName>
</protein>
<accession>A0A560LCN3</accession>
<evidence type="ECO:0000313" key="2">
    <source>
        <dbReference type="Proteomes" id="UP000321304"/>
    </source>
</evidence>
<reference evidence="1 2" key="1">
    <citation type="submission" date="2019-06" db="EMBL/GenBank/DDBJ databases">
        <title>Genomic Encyclopedia of Type Strains, Phase IV (KMG-V): Genome sequencing to study the core and pangenomes of soil and plant-associated prokaryotes.</title>
        <authorList>
            <person name="Whitman W."/>
        </authorList>
    </citation>
    <scope>NUCLEOTIDE SEQUENCE [LARGE SCALE GENOMIC DNA]</scope>
    <source>
        <strain evidence="1 2">BR 10355</strain>
    </source>
</reference>
<evidence type="ECO:0000313" key="1">
    <source>
        <dbReference type="EMBL" id="TWB92969.1"/>
    </source>
</evidence>